<keyword evidence="6" id="KW-0833">Ubl conjugation pathway</keyword>
<evidence type="ECO:0000259" key="10">
    <source>
        <dbReference type="PROSITE" id="PS51873"/>
    </source>
</evidence>
<evidence type="ECO:0000256" key="4">
    <source>
        <dbReference type="ARBA" id="ARBA00022737"/>
    </source>
</evidence>
<dbReference type="PROSITE" id="PS51873">
    <property type="entry name" value="TRIAD"/>
    <property type="match status" value="1"/>
</dbReference>
<evidence type="ECO:0000256" key="3">
    <source>
        <dbReference type="ARBA" id="ARBA00022723"/>
    </source>
</evidence>
<dbReference type="InterPro" id="IPR051628">
    <property type="entry name" value="LUBAC_E3_Ligases"/>
</dbReference>
<keyword evidence="9" id="KW-0472">Membrane</keyword>
<dbReference type="CDD" id="cd16630">
    <property type="entry name" value="RING-HC_RBR_RNF216"/>
    <property type="match status" value="1"/>
</dbReference>
<keyword evidence="4" id="KW-0677">Repeat</keyword>
<name>A0A0J6XXL1_COCIT</name>
<keyword evidence="9" id="KW-1133">Transmembrane helix</keyword>
<feature type="coiled-coil region" evidence="8">
    <location>
        <begin position="315"/>
        <end position="342"/>
    </location>
</feature>
<feature type="domain" description="RING-type" evidence="10">
    <location>
        <begin position="345"/>
        <end position="565"/>
    </location>
</feature>
<protein>
    <submittedName>
        <fullName evidence="11">Ubiquitin conjugating enzyme 7 interacting protein 1</fullName>
    </submittedName>
</protein>
<evidence type="ECO:0000256" key="7">
    <source>
        <dbReference type="ARBA" id="ARBA00022833"/>
    </source>
</evidence>
<evidence type="ECO:0000256" key="9">
    <source>
        <dbReference type="SAM" id="Phobius"/>
    </source>
</evidence>
<comment type="pathway">
    <text evidence="1">Protein modification; protein ubiquitination.</text>
</comment>
<keyword evidence="2" id="KW-0808">Transferase</keyword>
<dbReference type="AlphaFoldDB" id="A0A0J6XXL1"/>
<sequence>MQLALVGLELGNFSLPCLSSTIRPLIVFSFLPFRPFISYHVVRGFKAIICSSLQLMLLIILSFVFRRLPLLGWIYGPLISIAMRLTSLTRLKERQAARLSMKRRHDAFQETLSAAAAGQPAAMTPGNEVLRPLAASDGVSAEAGSLWALILTVFPDICPHYVEGVYQAEQKRIRAFPDDAVLINAILEAGPYPTLQERKRRKIEEKEKNKGKWSPDDGVVRDKHYYNSARALLRLDYPDIPVQFLKSTLQRHITLYAAYQHLYYLDSNYTNLADVPYGRLKVASRREKMPLFERSRLAKAHRDTLTHEFQDARNMRVQKEEKERKQAEADKLEAANEAAHAATGGLMECQCCYTDAPINRMIPCAGDQSHFFCQSCIKANAETQIGYMRYEIHCMDTSGCNALFSQVELADILGTALMRKIDDLRQRDEIEKAEIDGLEECPFCDFKAIYPPVEENREFRCLKSECWKVSCRSCKGESHVPKTCDEARKEKNIPVRHKIEEAMSEAIIRICPNSKCKMPIVKADGCNKLYCTKCRWIMCYVCKKDISKDGYHHFTGKGGSCPLHDYAPSEGRHYQEAALAQKTATEEALKSHPELKETDLEVDLPKTTFADIPGQNILGLPLVNQLYAANGPGAPRVHGHQPGFLERAGNQNFLPALPQEYFQDDMAEQPFQHGVPWDGGPRPAPVVQENAQPAVNNTNQQPAVGGQLRQRLFEEQRFQRNPANGAIPAVRPADLVNTHAALPVNDDFEGLKLLQDRYVGRLNDPFGADALNQFANEVRPMIDWPDDNFLI</sequence>
<dbReference type="Pfam" id="PF26200">
    <property type="entry name" value="Rcat_RNF216"/>
    <property type="match status" value="1"/>
</dbReference>
<proteinExistence type="predicted"/>
<dbReference type="InterPro" id="IPR013083">
    <property type="entry name" value="Znf_RING/FYVE/PHD"/>
</dbReference>
<keyword evidence="5" id="KW-0863">Zinc-finger</keyword>
<reference evidence="12" key="1">
    <citation type="journal article" date="2010" name="Genome Res.">
        <title>Population genomic sequencing of Coccidioides fungi reveals recent hybridization and transposon control.</title>
        <authorList>
            <person name="Neafsey D.E."/>
            <person name="Barker B.M."/>
            <person name="Sharpton T.J."/>
            <person name="Stajich J.E."/>
            <person name="Park D.J."/>
            <person name="Whiston E."/>
            <person name="Hung C.-Y."/>
            <person name="McMahan C."/>
            <person name="White J."/>
            <person name="Sykes S."/>
            <person name="Heiman D."/>
            <person name="Young S."/>
            <person name="Zeng Q."/>
            <person name="Abouelleil A."/>
            <person name="Aftuck L."/>
            <person name="Bessette D."/>
            <person name="Brown A."/>
            <person name="FitzGerald M."/>
            <person name="Lui A."/>
            <person name="Macdonald J.P."/>
            <person name="Priest M."/>
            <person name="Orbach M.J."/>
            <person name="Galgiani J.N."/>
            <person name="Kirkland T.N."/>
            <person name="Cole G.T."/>
            <person name="Birren B.W."/>
            <person name="Henn M.R."/>
            <person name="Taylor J.W."/>
            <person name="Rounsley S.D."/>
        </authorList>
    </citation>
    <scope>NUCLEOTIDE SEQUENCE [LARGE SCALE GENOMIC DNA]</scope>
    <source>
        <strain evidence="12">RMSCC 2394</strain>
    </source>
</reference>
<dbReference type="Gene3D" id="1.20.120.1750">
    <property type="match status" value="1"/>
</dbReference>
<feature type="transmembrane region" description="Helical" evidence="9">
    <location>
        <begin position="13"/>
        <end position="33"/>
    </location>
</feature>
<dbReference type="GO" id="GO:0016740">
    <property type="term" value="F:transferase activity"/>
    <property type="evidence" value="ECO:0007669"/>
    <property type="project" value="UniProtKB-KW"/>
</dbReference>
<dbReference type="CDD" id="cd20339">
    <property type="entry name" value="BRcat_RBR_RNF216"/>
    <property type="match status" value="1"/>
</dbReference>
<keyword evidence="8" id="KW-0175">Coiled coil</keyword>
<dbReference type="InterPro" id="IPR047546">
    <property type="entry name" value="Rcat_RBR_RNF216"/>
</dbReference>
<dbReference type="OrthoDB" id="10009520at2759"/>
<evidence type="ECO:0000313" key="11">
    <source>
        <dbReference type="EMBL" id="KMP00150.1"/>
    </source>
</evidence>
<keyword evidence="7" id="KW-0862">Zinc</keyword>
<dbReference type="PANTHER" id="PTHR22770">
    <property type="entry name" value="UBIQUITIN CONJUGATING ENZYME 7 INTERACTING PROTEIN-RELATED"/>
    <property type="match status" value="1"/>
</dbReference>
<dbReference type="PANTHER" id="PTHR22770:SF47">
    <property type="entry name" value="E3 UBIQUITIN-PROTEIN LIGASE RNF216"/>
    <property type="match status" value="1"/>
</dbReference>
<dbReference type="CDD" id="cd20353">
    <property type="entry name" value="Rcat_RBR_RNF216"/>
    <property type="match status" value="1"/>
</dbReference>
<dbReference type="SUPFAM" id="SSF57850">
    <property type="entry name" value="RING/U-box"/>
    <property type="match status" value="1"/>
</dbReference>
<dbReference type="Proteomes" id="UP000054565">
    <property type="component" value="Unassembled WGS sequence"/>
</dbReference>
<dbReference type="EMBL" id="DS028093">
    <property type="protein sequence ID" value="KMP00150.1"/>
    <property type="molecule type" value="Genomic_DNA"/>
</dbReference>
<keyword evidence="9" id="KW-0812">Transmembrane</keyword>
<evidence type="ECO:0000256" key="1">
    <source>
        <dbReference type="ARBA" id="ARBA00004906"/>
    </source>
</evidence>
<evidence type="ECO:0000256" key="5">
    <source>
        <dbReference type="ARBA" id="ARBA00022771"/>
    </source>
</evidence>
<dbReference type="STRING" id="404692.A0A0J6XXL1"/>
<accession>A0A0J6XXL1</accession>
<evidence type="ECO:0000256" key="8">
    <source>
        <dbReference type="SAM" id="Coils"/>
    </source>
</evidence>
<keyword evidence="3" id="KW-0479">Metal-binding</keyword>
<dbReference type="Gene3D" id="3.30.40.10">
    <property type="entry name" value="Zinc/RING finger domain, C3HC4 (zinc finger)"/>
    <property type="match status" value="1"/>
</dbReference>
<dbReference type="InterPro" id="IPR044066">
    <property type="entry name" value="TRIAD_supradom"/>
</dbReference>
<evidence type="ECO:0000256" key="2">
    <source>
        <dbReference type="ARBA" id="ARBA00022679"/>
    </source>
</evidence>
<gene>
    <name evidence="11" type="ORF">CIRG_00292</name>
</gene>
<dbReference type="InterPro" id="IPR047544">
    <property type="entry name" value="RING-HC_RBR_RNF216"/>
</dbReference>
<organism evidence="11 12">
    <name type="scientific">Coccidioides immitis RMSCC 2394</name>
    <dbReference type="NCBI Taxonomy" id="404692"/>
    <lineage>
        <taxon>Eukaryota</taxon>
        <taxon>Fungi</taxon>
        <taxon>Dikarya</taxon>
        <taxon>Ascomycota</taxon>
        <taxon>Pezizomycotina</taxon>
        <taxon>Eurotiomycetes</taxon>
        <taxon>Eurotiomycetidae</taxon>
        <taxon>Onygenales</taxon>
        <taxon>Onygenaceae</taxon>
        <taxon>Coccidioides</taxon>
    </lineage>
</organism>
<dbReference type="InterPro" id="IPR047545">
    <property type="entry name" value="BRcat_RBR_RNF216"/>
</dbReference>
<dbReference type="GO" id="GO:0008270">
    <property type="term" value="F:zinc ion binding"/>
    <property type="evidence" value="ECO:0007669"/>
    <property type="project" value="UniProtKB-KW"/>
</dbReference>
<evidence type="ECO:0000256" key="6">
    <source>
        <dbReference type="ARBA" id="ARBA00022786"/>
    </source>
</evidence>
<evidence type="ECO:0000313" key="12">
    <source>
        <dbReference type="Proteomes" id="UP000054565"/>
    </source>
</evidence>